<organism evidence="2 3">
    <name type="scientific">Babesia caballi</name>
    <dbReference type="NCBI Taxonomy" id="5871"/>
    <lineage>
        <taxon>Eukaryota</taxon>
        <taxon>Sar</taxon>
        <taxon>Alveolata</taxon>
        <taxon>Apicomplexa</taxon>
        <taxon>Aconoidasida</taxon>
        <taxon>Piroplasmida</taxon>
        <taxon>Babesiidae</taxon>
        <taxon>Babesia</taxon>
    </lineage>
</organism>
<dbReference type="RefSeq" id="XP_067713050.1">
    <property type="nucleotide sequence ID" value="XM_067856949.1"/>
</dbReference>
<dbReference type="GeneID" id="94192462"/>
<feature type="compositionally biased region" description="Basic and acidic residues" evidence="1">
    <location>
        <begin position="18"/>
        <end position="27"/>
    </location>
</feature>
<keyword evidence="3" id="KW-1185">Reference proteome</keyword>
<comment type="caution">
    <text evidence="2">The sequence shown here is derived from an EMBL/GenBank/DDBJ whole genome shotgun (WGS) entry which is preliminary data.</text>
</comment>
<evidence type="ECO:0000313" key="3">
    <source>
        <dbReference type="Proteomes" id="UP001497744"/>
    </source>
</evidence>
<protein>
    <submittedName>
        <fullName evidence="2">Uncharacterized protein</fullName>
    </submittedName>
</protein>
<accession>A0AAV4LMB5</accession>
<dbReference type="AlphaFoldDB" id="A0AAV4LMB5"/>
<evidence type="ECO:0000256" key="1">
    <source>
        <dbReference type="SAM" id="MobiDB-lite"/>
    </source>
</evidence>
<evidence type="ECO:0000313" key="2">
    <source>
        <dbReference type="EMBL" id="GIX60979.1"/>
    </source>
</evidence>
<dbReference type="Proteomes" id="UP001497744">
    <property type="component" value="Unassembled WGS sequence"/>
</dbReference>
<name>A0AAV4LMB5_BABCB</name>
<reference evidence="2 3" key="1">
    <citation type="submission" date="2021-06" db="EMBL/GenBank/DDBJ databases">
        <title>Genome sequence of Babesia caballi.</title>
        <authorList>
            <person name="Yamagishi J."/>
            <person name="Kidaka T."/>
            <person name="Ochi A."/>
        </authorList>
    </citation>
    <scope>NUCLEOTIDE SEQUENCE [LARGE SCALE GENOMIC DNA]</scope>
    <source>
        <strain evidence="2">USDA-D6B2</strain>
    </source>
</reference>
<sequence length="160" mass="17403">MGFAAIHLPNSGQVAPKRVNDDAENKQGSDPVPEGNWGPRFGDVVHVLPHIGRIASPEAEKPAIGCIVYAQEPESASQSRYTVRVSLIPEILFLQGVMQETVGVKDIFQQITLLPTGVNKLENFIGFTALYGLDESGERVVNFLGNTEQHAVIDVHVCIE</sequence>
<dbReference type="EMBL" id="BPLF01000001">
    <property type="protein sequence ID" value="GIX60979.1"/>
    <property type="molecule type" value="Genomic_DNA"/>
</dbReference>
<proteinExistence type="predicted"/>
<gene>
    <name evidence="2" type="ORF">BcabD6B2_04140</name>
</gene>
<feature type="region of interest" description="Disordered" evidence="1">
    <location>
        <begin position="1"/>
        <end position="38"/>
    </location>
</feature>